<evidence type="ECO:0000256" key="1">
    <source>
        <dbReference type="ARBA" id="ARBA00022729"/>
    </source>
</evidence>
<dbReference type="CDD" id="cd16325">
    <property type="entry name" value="LolA"/>
    <property type="match status" value="1"/>
</dbReference>
<dbReference type="EMBL" id="RBCJ01000001">
    <property type="protein sequence ID" value="RKN82404.1"/>
    <property type="molecule type" value="Genomic_DNA"/>
</dbReference>
<dbReference type="Gene3D" id="2.50.20.10">
    <property type="entry name" value="Lipoprotein localisation LolA/LolB/LppX"/>
    <property type="match status" value="1"/>
</dbReference>
<gene>
    <name evidence="3" type="ORF">D7Z94_00690</name>
</gene>
<dbReference type="Pfam" id="PF03548">
    <property type="entry name" value="LolA"/>
    <property type="match status" value="1"/>
</dbReference>
<dbReference type="PANTHER" id="PTHR35869:SF1">
    <property type="entry name" value="OUTER-MEMBRANE LIPOPROTEIN CARRIER PROTEIN"/>
    <property type="match status" value="1"/>
</dbReference>
<dbReference type="Proteomes" id="UP000276603">
    <property type="component" value="Unassembled WGS sequence"/>
</dbReference>
<dbReference type="InterPro" id="IPR029046">
    <property type="entry name" value="LolA/LolB/LppX"/>
</dbReference>
<name>A0A3B0CD51_9FLAO</name>
<feature type="signal peptide" evidence="2">
    <location>
        <begin position="1"/>
        <end position="17"/>
    </location>
</feature>
<feature type="chain" id="PRO_5017179864" evidence="2">
    <location>
        <begin position="18"/>
        <end position="205"/>
    </location>
</feature>
<dbReference type="InterPro" id="IPR004564">
    <property type="entry name" value="OM_lipoprot_carrier_LolA-like"/>
</dbReference>
<dbReference type="OrthoDB" id="1027451at2"/>
<dbReference type="RefSeq" id="WP_120709595.1">
    <property type="nucleotide sequence ID" value="NZ_CANMKH010000001.1"/>
</dbReference>
<protein>
    <submittedName>
        <fullName evidence="3">Outer membrane lipoprotein carrier protein LolA</fullName>
    </submittedName>
</protein>
<organism evidence="3 4">
    <name type="scientific">Ulvibacterium marinum</name>
    <dbReference type="NCBI Taxonomy" id="2419782"/>
    <lineage>
        <taxon>Bacteria</taxon>
        <taxon>Pseudomonadati</taxon>
        <taxon>Bacteroidota</taxon>
        <taxon>Flavobacteriia</taxon>
        <taxon>Flavobacteriales</taxon>
        <taxon>Flavobacteriaceae</taxon>
        <taxon>Ulvibacterium</taxon>
    </lineage>
</organism>
<dbReference type="SUPFAM" id="SSF89392">
    <property type="entry name" value="Prokaryotic lipoproteins and lipoprotein localization factors"/>
    <property type="match status" value="1"/>
</dbReference>
<keyword evidence="1 2" id="KW-0732">Signal</keyword>
<evidence type="ECO:0000313" key="3">
    <source>
        <dbReference type="EMBL" id="RKN82404.1"/>
    </source>
</evidence>
<keyword evidence="4" id="KW-1185">Reference proteome</keyword>
<evidence type="ECO:0000313" key="4">
    <source>
        <dbReference type="Proteomes" id="UP000276603"/>
    </source>
</evidence>
<reference evidence="3 4" key="1">
    <citation type="submission" date="2018-10" db="EMBL/GenBank/DDBJ databases">
        <title>Ulvibacterium marinum gen. nov., sp. nov., a novel marine bacterium of the family Flavobacteriaceae, isolated from a culture of the green alga Ulva prolifera.</title>
        <authorList>
            <person name="Zhang Z."/>
        </authorList>
    </citation>
    <scope>NUCLEOTIDE SEQUENCE [LARGE SCALE GENOMIC DNA]</scope>
    <source>
        <strain evidence="3 4">CCMM003</strain>
    </source>
</reference>
<accession>A0A3B0CD51</accession>
<proteinExistence type="predicted"/>
<dbReference type="PANTHER" id="PTHR35869">
    <property type="entry name" value="OUTER-MEMBRANE LIPOPROTEIN CARRIER PROTEIN"/>
    <property type="match status" value="1"/>
</dbReference>
<sequence>MRNLIFLLWFTVCSVYAQSEMSAGDARALEAKVKKTANTTETITSSFRQYKHMDFLSNDIESLGKLSFKAPNLVKWEYTEPFAYSVIFEEETLYINNEGNKSDMDIGSNKLFKRLNQLITNSIKGDLFNTDEFHIDYFKKGNDSEVHFAPKDEDFASFIKAFHITFNGNGEVTEVKMLEPSNDYTRIVFTDRKTNQSLPDAVFAH</sequence>
<comment type="caution">
    <text evidence="3">The sequence shown here is derived from an EMBL/GenBank/DDBJ whole genome shotgun (WGS) entry which is preliminary data.</text>
</comment>
<evidence type="ECO:0000256" key="2">
    <source>
        <dbReference type="SAM" id="SignalP"/>
    </source>
</evidence>
<keyword evidence="3" id="KW-0449">Lipoprotein</keyword>
<dbReference type="AlphaFoldDB" id="A0A3B0CD51"/>